<dbReference type="Proteomes" id="UP001165287">
    <property type="component" value="Unassembled WGS sequence"/>
</dbReference>
<organism evidence="2 3">
    <name type="scientific">Metabacillus rhizolycopersici</name>
    <dbReference type="NCBI Taxonomy" id="2875709"/>
    <lineage>
        <taxon>Bacteria</taxon>
        <taxon>Bacillati</taxon>
        <taxon>Bacillota</taxon>
        <taxon>Bacilli</taxon>
        <taxon>Bacillales</taxon>
        <taxon>Bacillaceae</taxon>
        <taxon>Metabacillus</taxon>
    </lineage>
</organism>
<protein>
    <submittedName>
        <fullName evidence="2">Glycosyltransferase</fullName>
    </submittedName>
</protein>
<dbReference type="PANTHER" id="PTHR12526">
    <property type="entry name" value="GLYCOSYLTRANSFERASE"/>
    <property type="match status" value="1"/>
</dbReference>
<comment type="caution">
    <text evidence="2">The sequence shown here is derived from an EMBL/GenBank/DDBJ whole genome shotgun (WGS) entry which is preliminary data.</text>
</comment>
<dbReference type="PANTHER" id="PTHR12526:SF630">
    <property type="entry name" value="GLYCOSYLTRANSFERASE"/>
    <property type="match status" value="1"/>
</dbReference>
<accession>A0ABS7UP41</accession>
<sequence>MKKKIIFMIINMNVGGTEKALLNMIAEIPKGKYEITILMLEKYGDFLSSIPSEVKVEYLNHYQNMKDILNNPPHKTALQLLKLGKLINAFNIFLFHLLSKACKDRSIFFKYILNNYPEIEKEYDIAVAYAGPMEFISYFVTNKIKAKKRIQWIHFDVTKIGFDKHFASKNYKRFDKIFVVSEEARKKLISLVPIVKENSEVFHNIVSSKVIQRQAKEGIGFDDDFDGIRILTIGRLTMEKGQDLAISVMARLINEGFNVKWYCVGEGNARESYEKLIDKYSLNDKFILLGSDSNPYPYLEQSDIYVQPSRYEGYCITLIEARCLHKPIVTTDVNGAREQINNGKTGLIVNIEENDLYYAVKKLIINPDLRAKFTCNLAKEKFDTFEIKKFIEFSNHIRIS</sequence>
<evidence type="ECO:0000313" key="2">
    <source>
        <dbReference type="EMBL" id="MBZ5749694.1"/>
    </source>
</evidence>
<dbReference type="RefSeq" id="WP_224137575.1">
    <property type="nucleotide sequence ID" value="NZ_JAIQUM010000008.1"/>
</dbReference>
<dbReference type="EMBL" id="JAIQUM010000008">
    <property type="protein sequence ID" value="MBZ5749694.1"/>
    <property type="molecule type" value="Genomic_DNA"/>
</dbReference>
<feature type="domain" description="Glycosyl transferase family 1" evidence="1">
    <location>
        <begin position="229"/>
        <end position="375"/>
    </location>
</feature>
<dbReference type="SUPFAM" id="SSF53756">
    <property type="entry name" value="UDP-Glycosyltransferase/glycogen phosphorylase"/>
    <property type="match status" value="1"/>
</dbReference>
<dbReference type="Gene3D" id="3.40.50.2000">
    <property type="entry name" value="Glycogen Phosphorylase B"/>
    <property type="match status" value="2"/>
</dbReference>
<dbReference type="InterPro" id="IPR001296">
    <property type="entry name" value="Glyco_trans_1"/>
</dbReference>
<evidence type="ECO:0000313" key="3">
    <source>
        <dbReference type="Proteomes" id="UP001165287"/>
    </source>
</evidence>
<reference evidence="2" key="1">
    <citation type="submission" date="2024-05" db="EMBL/GenBank/DDBJ databases">
        <title>Metabacillus sp. nov., isolated from the rhizosphere soil of tomato plants.</title>
        <authorList>
            <person name="Ma R."/>
        </authorList>
    </citation>
    <scope>NUCLEOTIDE SEQUENCE</scope>
    <source>
        <strain evidence="2">DBTR6</strain>
    </source>
</reference>
<dbReference type="Pfam" id="PF00534">
    <property type="entry name" value="Glycos_transf_1"/>
    <property type="match status" value="1"/>
</dbReference>
<dbReference type="CDD" id="cd03811">
    <property type="entry name" value="GT4_GT28_WabH-like"/>
    <property type="match status" value="1"/>
</dbReference>
<gene>
    <name evidence="2" type="ORF">K9V48_05455</name>
</gene>
<name>A0ABS7UP41_9BACI</name>
<evidence type="ECO:0000259" key="1">
    <source>
        <dbReference type="Pfam" id="PF00534"/>
    </source>
</evidence>
<keyword evidence="3" id="KW-1185">Reference proteome</keyword>
<proteinExistence type="predicted"/>